<dbReference type="STRING" id="1890364.A0A2P6MUX9"/>
<reference evidence="4 5" key="1">
    <citation type="journal article" date="2018" name="Genome Biol. Evol.">
        <title>Multiple Roots of Fruiting Body Formation in Amoebozoa.</title>
        <authorList>
            <person name="Hillmann F."/>
            <person name="Forbes G."/>
            <person name="Novohradska S."/>
            <person name="Ferling I."/>
            <person name="Riege K."/>
            <person name="Groth M."/>
            <person name="Westermann M."/>
            <person name="Marz M."/>
            <person name="Spaller T."/>
            <person name="Winckler T."/>
            <person name="Schaap P."/>
            <person name="Glockner G."/>
        </authorList>
    </citation>
    <scope>NUCLEOTIDE SEQUENCE [LARGE SCALE GENOMIC DNA]</scope>
    <source>
        <strain evidence="4 5">Jena</strain>
    </source>
</reference>
<name>A0A2P6MUX9_9EUKA</name>
<dbReference type="Proteomes" id="UP000241769">
    <property type="component" value="Unassembled WGS sequence"/>
</dbReference>
<evidence type="ECO:0000259" key="2">
    <source>
        <dbReference type="Pfam" id="PF20691"/>
    </source>
</evidence>
<protein>
    <submittedName>
        <fullName evidence="4">Uncharacterized protein</fullName>
    </submittedName>
</protein>
<feature type="region of interest" description="Disordered" evidence="1">
    <location>
        <begin position="1407"/>
        <end position="1462"/>
    </location>
</feature>
<dbReference type="PANTHER" id="PTHR15720:SF14">
    <property type="entry name" value="GREB1-LIKE PROTEIN"/>
    <property type="match status" value="1"/>
</dbReference>
<accession>A0A2P6MUX9</accession>
<comment type="caution">
    <text evidence="4">The sequence shown here is derived from an EMBL/GenBank/DDBJ whole genome shotgun (WGS) entry which is preliminary data.</text>
</comment>
<feature type="compositionally biased region" description="Basic and acidic residues" evidence="1">
    <location>
        <begin position="1447"/>
        <end position="1461"/>
    </location>
</feature>
<feature type="domain" description="TET-Associated Glycosyltransferase" evidence="2">
    <location>
        <begin position="2486"/>
        <end position="2599"/>
    </location>
</feature>
<proteinExistence type="predicted"/>
<dbReference type="InParanoid" id="A0A2P6MUX9"/>
<feature type="domain" description="GREB1-like circularly permuted SF2 helicase" evidence="3">
    <location>
        <begin position="1701"/>
        <end position="2153"/>
    </location>
</feature>
<evidence type="ECO:0000256" key="1">
    <source>
        <dbReference type="SAM" id="MobiDB-lite"/>
    </source>
</evidence>
<dbReference type="InterPro" id="IPR028422">
    <property type="entry name" value="GREB1"/>
</dbReference>
<feature type="domain" description="GREB1-like circularly permuted SF2 helicase" evidence="3">
    <location>
        <begin position="737"/>
        <end position="823"/>
    </location>
</feature>
<dbReference type="Pfam" id="PF20692">
    <property type="entry name" value="cpSF2-GREB1"/>
    <property type="match status" value="3"/>
</dbReference>
<feature type="domain" description="GREB1-like circularly permuted SF2 helicase" evidence="3">
    <location>
        <begin position="303"/>
        <end position="736"/>
    </location>
</feature>
<evidence type="ECO:0000259" key="3">
    <source>
        <dbReference type="Pfam" id="PF20692"/>
    </source>
</evidence>
<dbReference type="SUPFAM" id="SSF52540">
    <property type="entry name" value="P-loop containing nucleoside triphosphate hydrolases"/>
    <property type="match status" value="1"/>
</dbReference>
<dbReference type="OrthoDB" id="206748at2759"/>
<dbReference type="EMBL" id="MDYQ01000380">
    <property type="protein sequence ID" value="PRP75493.1"/>
    <property type="molecule type" value="Genomic_DNA"/>
</dbReference>
<sequence>MSCGGESISLVTMTMPTLRGLAFNADDKKRKLESSTALQSAKPVKVKKLDQPIKRRRDHSNNFLDVTFYHKKEPCSVGSKILGKIEKILGTDEELTTKGVSISSIQKNQFFIAIWLLDCQQLLNSKEDDNQDLYDRLAEKMKKVILTMRDYSQLFQECTLSRQSQTGRVSIKKEEVKFGMSKDSILLEEETPTPTEDGMVKLSLRFRDDDGKTLTCNESERTSLSQLKERLGLKDITHHGEEMKDDAITLLDLKTKMLLGRVADATQEDVTIELEVRRAKSIEKVEQLPGKTIEVTTKTSSRKIYHEQSETAKKLLEKIEERMSLDEFEDVDWLITVSQKTKDGLKRVQTARFRSLMEQTSQRLREMGLEHEGRVIMYCKKGQSKFDFDTFMDRVEKNKKKLFILVADESHWGINSTGANHAYVNDPRILKAENVIVLLITATPWNMYTTGSRLKKENVVKWVKDKKSTADIRLKWYLKTEHGDRFFRTDEAFEKLENVSRGCGVEVSILLAMDYAMSLLAYRIFRDTENKSSAAEKILDQAIMAFDQCEMRKALVVYAKCYDITLNEGNTKQHKDLQKLALAHILNAKKNIRSETDKIVEELIQKASTMKIVRIPNSINAEVFLTRLQLIRHICGYEKIFEIVGDFGTTHIAHDLSNSYFLQLIKQKTNSVSCYEDLRSIPVLLILVDKGRLGDTFPDSFNCLDLRACKRKAFGPITSIVQELGRMCRYDAAESERLPHCLLSSAFHKKIRENFDGKITSLSTSLDPFIEGGDKQFEYVPTKTHCDYDNKEKHNNRFLLQAHPQIGKTGAYLELLNLIKRRYSYTAPDFNIIWKDSRAKENDPQWKYGPHHRSPSEIKIFSYNQLAYGRHTMSRLEKRAKLLLSMIDRGCWSPSEWRWKLVTEEGPFCETAESLLDEMQRNVFSGDTVSELKKLNTLKERIECINGSVEWKRMINWEGRQWYNLTPELKYCGRQFWNNDLDPSQTVVVSCAPHKRGQGKLEQYLIQFRSDYLMATIPTSLLPFFVIGEHDHIKFARYEEDASKILIHKWDEASSKPCLKILVHRKDVNEKPVECSLTDLASAYEEIVEREPKTFADGWEPSPLGYTPHREFKDHPNTRDGFHGPTREYGVIGSFTDPLLWRYNNKPFGMNHSVGSAVLLNIRALKEKGIEYPVKQLQEDVEFNHMCQEKGLHVLMDYRYLHWKVNLSQKHPLPKPDVSVHDSMMKMSQKGTTKLRFIGMEEEPRIDSVIESIREILFGRGVITGDIASMYCERVSDEEERLQSFKRMVSEEALSQLVATSVGSEGSMSLLVTSDVKIIRGDEMYVTIIPVRKRKPVTLWRNDFAWFSEMYVSAARGREDETGNTEYECSWLLLARLVKEKKVSGPDRRKIHIYLDKHIVYSQMDQPSLQHPTTVDGLENPPRSSPEGGKKRKNSSPAPNSQKKRERKPEPSPREANKDNGTKYTFFCKKEEQLWPVAARIFAEIEKILAQDEELRAKNILIANLQKNQVVIAFWLLDSRQLLDSDTREDDSQDFYACLAEKMKKAILTLSHYSHLLQDCALTRKFEQRLTINKTDIQFTPSQDSILLEEESTPSEDGIVKLSLRFTDDGKRLTCNESEQTTIIQLKERLGLKDIKYREEELNDTTSLQQLKEKILHGRVISPTQEDITIKLNVTRAKSIEKVEQLPGKTIEVTTKTSSRKIYHEQSETAKKLLEKIEERMSLDEFEDVDWLITVSQKTKDGLKRVQTARFRSLMEQTSQRLREMGLEHERRVIMYCKKGQSKADFDLFIDKVEKNEKRLFIFVVDECHWGINSKGANDTYVNDPRILKAKNVVVLLITATPWNMYTTGSRLKEENVVKWVRDKKSTADISEKTCHPQLCFSPARTEYRGLKWYLKTEHGDRFFRQDRLFEEVTSHSTKSNTNAEVAILLAMDYAMSLLAYRIFRDAENKDLTVEMVLNEVMTAFDHCEMKKALVVYAKCYNITLSDGNTKQHKDQQRMAIVNILNMKRDSVSETDKIVEELIQKASTMKIVRIPNSINAEVFLTRLQLIRHICKYDEIFEIVGDFGATRIDHDQSKSHFLKQIKEKRSISSYGADIPVLLILVDKGRLGDTFPDSFNCLDLRACKRKTFGPVASIVQELGRMCRYDAAESERLPHCLLSSAFHKKIRENFDGKITSLSTSLDPFIEGGDKQFEYVPKKDHCDYDNKEKHNNRFLLQAHPQIGKTGAYLELLNLIKRRYSYTAPNFDAIWKACEGEVQDNPQWKYGPYHQSLMEIRPFSYNQLGWGKYTMPGLEKRATLLLSMIDRDCWSPSEWRWKLVTEEGPFCETAESLLDEMQRNVFSGDTVSELKKLNTLKERIECINGSVEWKRMINWEGRQWYNLTPELRYCDRQFWSNDLDPSQTVVVSCAPHKRGQGKLEQYLIRFGSDYLMATIPASLCPYFTLSERDVTKFALYNSTYQLSGPHSNNSLRYPVFISSHREDPSKILVHKWDGTKPCLKILVVRKEKFEDYVQVWGDHCVIIALPDRIPTHQGTSNHITRCGYARRFIQLLAEEWNLPFCHMWDDNILKCYHRRDVNEKPVECSLTDLASAYEEIVEREPNTFHGDWTPSSMHGYEPHKGHSGHVNSRDAFHGPTCEYAVVGSFRNPRFWRSNNKPFGLSHSVYSAVLLNIRELKKKGIEYPVKQLQEDVEFNHMCQEKGLHVLMDYRYLHWKVNLSQKHPLPKPDVSVHDSMMKMSQKGTTKLRFIGMEEEPRIDSVIESIREILFGRGVITGDIASMYCERVSDEEERLQSFKRMVSEEALSQLVATSAGSKSTMRLEVTSDVKIVRCETTYVAIIPVQKGKPFTLYSDQSVWFSEMYVSTAKGGEDQPKNAEYQCSWLLLVRVR</sequence>
<dbReference type="InterPro" id="IPR027417">
    <property type="entry name" value="P-loop_NTPase"/>
</dbReference>
<dbReference type="PANTHER" id="PTHR15720">
    <property type="entry name" value="GREB1-RELATED"/>
    <property type="match status" value="1"/>
</dbReference>
<dbReference type="InterPro" id="IPR049100">
    <property type="entry name" value="TAGT"/>
</dbReference>
<organism evidence="4 5">
    <name type="scientific">Planoprotostelium fungivorum</name>
    <dbReference type="NCBI Taxonomy" id="1890364"/>
    <lineage>
        <taxon>Eukaryota</taxon>
        <taxon>Amoebozoa</taxon>
        <taxon>Evosea</taxon>
        <taxon>Variosea</taxon>
        <taxon>Cavosteliida</taxon>
        <taxon>Cavosteliaceae</taxon>
        <taxon>Planoprotostelium</taxon>
    </lineage>
</organism>
<gene>
    <name evidence="4" type="ORF">PROFUN_10671</name>
</gene>
<keyword evidence="5" id="KW-1185">Reference proteome</keyword>
<evidence type="ECO:0000313" key="4">
    <source>
        <dbReference type="EMBL" id="PRP75493.1"/>
    </source>
</evidence>
<evidence type="ECO:0000313" key="5">
    <source>
        <dbReference type="Proteomes" id="UP000241769"/>
    </source>
</evidence>
<dbReference type="InterPro" id="IPR048657">
    <property type="entry name" value="GREB1-like_cpSF2"/>
</dbReference>
<dbReference type="Pfam" id="PF20691">
    <property type="entry name" value="TAGT"/>
    <property type="match status" value="1"/>
</dbReference>